<keyword evidence="1" id="KW-0812">Transmembrane</keyword>
<dbReference type="EMBL" id="CAKXAJ010021916">
    <property type="protein sequence ID" value="CAH2226735.1"/>
    <property type="molecule type" value="Genomic_DNA"/>
</dbReference>
<name>A0A8S4QZH6_9NEOP</name>
<keyword evidence="1" id="KW-1133">Transmembrane helix</keyword>
<dbReference type="AlphaFoldDB" id="A0A8S4QZH6"/>
<feature type="transmembrane region" description="Helical" evidence="1">
    <location>
        <begin position="35"/>
        <end position="52"/>
    </location>
</feature>
<feature type="non-terminal residue" evidence="2">
    <location>
        <position position="1"/>
    </location>
</feature>
<gene>
    <name evidence="2" type="primary">jg17994</name>
    <name evidence="2" type="ORF">PAEG_LOCUS7430</name>
</gene>
<keyword evidence="1" id="KW-0472">Membrane</keyword>
<evidence type="ECO:0000313" key="2">
    <source>
        <dbReference type="EMBL" id="CAH2226735.1"/>
    </source>
</evidence>
<organism evidence="2 3">
    <name type="scientific">Pararge aegeria aegeria</name>
    <dbReference type="NCBI Taxonomy" id="348720"/>
    <lineage>
        <taxon>Eukaryota</taxon>
        <taxon>Metazoa</taxon>
        <taxon>Ecdysozoa</taxon>
        <taxon>Arthropoda</taxon>
        <taxon>Hexapoda</taxon>
        <taxon>Insecta</taxon>
        <taxon>Pterygota</taxon>
        <taxon>Neoptera</taxon>
        <taxon>Endopterygota</taxon>
        <taxon>Lepidoptera</taxon>
        <taxon>Glossata</taxon>
        <taxon>Ditrysia</taxon>
        <taxon>Papilionoidea</taxon>
        <taxon>Nymphalidae</taxon>
        <taxon>Satyrinae</taxon>
        <taxon>Satyrini</taxon>
        <taxon>Parargina</taxon>
        <taxon>Pararge</taxon>
    </lineage>
</organism>
<comment type="caution">
    <text evidence="2">The sequence shown here is derived from an EMBL/GenBank/DDBJ whole genome shotgun (WGS) entry which is preliminary data.</text>
</comment>
<accession>A0A8S4QZH6</accession>
<dbReference type="Proteomes" id="UP000838756">
    <property type="component" value="Unassembled WGS sequence"/>
</dbReference>
<sequence length="105" mass="12398">MKYCSQMWGGSAKYQLEALDPVDRRARRIIGKRSIMTWYLCLILTSLVNLSFCINRPVFKIVLTQKGFAQFLQYDVETPPVREFTFCTWLRVFDLSHDQSVFTYV</sequence>
<protein>
    <submittedName>
        <fullName evidence="2">Jg17994 protein</fullName>
    </submittedName>
</protein>
<dbReference type="OrthoDB" id="6924434at2759"/>
<reference evidence="2" key="1">
    <citation type="submission" date="2022-03" db="EMBL/GenBank/DDBJ databases">
        <authorList>
            <person name="Lindestad O."/>
        </authorList>
    </citation>
    <scope>NUCLEOTIDE SEQUENCE</scope>
</reference>
<keyword evidence="3" id="KW-1185">Reference proteome</keyword>
<proteinExistence type="predicted"/>
<evidence type="ECO:0000256" key="1">
    <source>
        <dbReference type="SAM" id="Phobius"/>
    </source>
</evidence>
<evidence type="ECO:0000313" key="3">
    <source>
        <dbReference type="Proteomes" id="UP000838756"/>
    </source>
</evidence>